<dbReference type="EC" id="3.2.1.4" evidence="3"/>
<dbReference type="AlphaFoldDB" id="A0A3L6FKL3"/>
<keyword evidence="9" id="KW-0326">Glycosidase</keyword>
<sequence length="491" mass="54930">MPERHLASWNAMALALANHGRGKDSLDLFNRMTRVENVVPNAITFVAGFSACNHGGLAMAAMGATASPLPSLFPTGQRHTLLKHRLHPQPRGPRRRGRQGHRRAELWVHVGDDDSDHYCWQQHVDMTTSRRASEVDADHPGSEVAAVMAAATAVFHWAGDAHYAHLLLHHAQQLFDFANTYRGRYDAALQVLGLHPDHGLVNSFHAIRLLLSTEYYISTMLTYVARVSLMVTVASQPASISIDAQGMFDEMQQSDTSVAIAHTAFNSFFNTEELDRWLESCDEQGELVGVNKIHVKPQFFDVGKDCNWARGIRRTEIQLADGKNCELHRCWTDILDAISKAQHLIYITGWLTILVRDDSNSVDLLTKEGLLTTHDVEIAKGEQEIMNEVLPAESRSSRFGVAMDLADIWPCYESKPSDAQGYAIKGIPNLRNTCYRSAVLQCLLMLGKLLERILPSTWLAIQGCSRTGIAIQGYYHQFSYFIHKLFSVELV</sequence>
<evidence type="ECO:0000256" key="2">
    <source>
        <dbReference type="ARBA" id="ARBA00007072"/>
    </source>
</evidence>
<dbReference type="InterPro" id="IPR038765">
    <property type="entry name" value="Papain-like_cys_pep_sf"/>
</dbReference>
<comment type="similarity">
    <text evidence="2">Belongs to the glycosyl hydrolase 9 (cellulase E) family.</text>
</comment>
<dbReference type="SUPFAM" id="SSF54001">
    <property type="entry name" value="Cysteine proteinases"/>
    <property type="match status" value="1"/>
</dbReference>
<dbReference type="InterPro" id="IPR002885">
    <property type="entry name" value="PPR_rpt"/>
</dbReference>
<dbReference type="InterPro" id="IPR011990">
    <property type="entry name" value="TPR-like_helical_dom_sf"/>
</dbReference>
<evidence type="ECO:0000256" key="8">
    <source>
        <dbReference type="ARBA" id="ARBA00023277"/>
    </source>
</evidence>
<dbReference type="Pfam" id="PF00759">
    <property type="entry name" value="Glyco_hydro_9"/>
    <property type="match status" value="1"/>
</dbReference>
<protein>
    <recommendedName>
        <fullName evidence="3">cellulase</fullName>
        <ecNumber evidence="3">3.2.1.4</ecNumber>
    </recommendedName>
</protein>
<keyword evidence="10" id="KW-0624">Polysaccharide degradation</keyword>
<proteinExistence type="inferred from homology"/>
<evidence type="ECO:0000313" key="13">
    <source>
        <dbReference type="Proteomes" id="UP000251960"/>
    </source>
</evidence>
<dbReference type="GO" id="GO:0008810">
    <property type="term" value="F:cellulase activity"/>
    <property type="evidence" value="ECO:0007669"/>
    <property type="project" value="UniProtKB-EC"/>
</dbReference>
<comment type="catalytic activity">
    <reaction evidence="1">
        <text>Endohydrolysis of (1-&gt;4)-beta-D-glucosidic linkages in cellulose, lichenin and cereal beta-D-glucans.</text>
        <dbReference type="EC" id="3.2.1.4"/>
    </reaction>
</comment>
<keyword evidence="8" id="KW-0119">Carbohydrate metabolism</keyword>
<dbReference type="NCBIfam" id="TIGR00756">
    <property type="entry name" value="PPR"/>
    <property type="match status" value="1"/>
</dbReference>
<organism evidence="12 13">
    <name type="scientific">Zea mays</name>
    <name type="common">Maize</name>
    <dbReference type="NCBI Taxonomy" id="4577"/>
    <lineage>
        <taxon>Eukaryota</taxon>
        <taxon>Viridiplantae</taxon>
        <taxon>Streptophyta</taxon>
        <taxon>Embryophyta</taxon>
        <taxon>Tracheophyta</taxon>
        <taxon>Spermatophyta</taxon>
        <taxon>Magnoliopsida</taxon>
        <taxon>Liliopsida</taxon>
        <taxon>Poales</taxon>
        <taxon>Poaceae</taxon>
        <taxon>PACMAD clade</taxon>
        <taxon>Panicoideae</taxon>
        <taxon>Andropogonodae</taxon>
        <taxon>Andropogoneae</taxon>
        <taxon>Tripsacinae</taxon>
        <taxon>Zea</taxon>
    </lineage>
</organism>
<dbReference type="InterPro" id="IPR012341">
    <property type="entry name" value="6hp_glycosidase-like_sf"/>
</dbReference>
<dbReference type="PANTHER" id="PTHR22298">
    <property type="entry name" value="ENDO-1,4-BETA-GLUCANASE"/>
    <property type="match status" value="1"/>
</dbReference>
<dbReference type="InterPro" id="IPR001701">
    <property type="entry name" value="Glyco_hydro_9"/>
</dbReference>
<evidence type="ECO:0000256" key="1">
    <source>
        <dbReference type="ARBA" id="ARBA00000966"/>
    </source>
</evidence>
<keyword evidence="5" id="KW-0378">Hydrolase</keyword>
<evidence type="ECO:0000256" key="5">
    <source>
        <dbReference type="ARBA" id="ARBA00022801"/>
    </source>
</evidence>
<dbReference type="SUPFAM" id="SSF48208">
    <property type="entry name" value="Six-hairpin glycosidases"/>
    <property type="match status" value="1"/>
</dbReference>
<evidence type="ECO:0000259" key="11">
    <source>
        <dbReference type="Pfam" id="PF00759"/>
    </source>
</evidence>
<dbReference type="Proteomes" id="UP000251960">
    <property type="component" value="Chromosome 3"/>
</dbReference>
<evidence type="ECO:0000256" key="6">
    <source>
        <dbReference type="ARBA" id="ARBA00022946"/>
    </source>
</evidence>
<dbReference type="EMBL" id="NCVQ01000004">
    <property type="protein sequence ID" value="PWZ33752.1"/>
    <property type="molecule type" value="Genomic_DNA"/>
</dbReference>
<name>A0A3L6FKL3_MAIZE</name>
<comment type="caution">
    <text evidence="12">The sequence shown here is derived from an EMBL/GenBank/DDBJ whole genome shotgun (WGS) entry which is preliminary data.</text>
</comment>
<evidence type="ECO:0000256" key="7">
    <source>
        <dbReference type="ARBA" id="ARBA00023001"/>
    </source>
</evidence>
<reference evidence="12 13" key="1">
    <citation type="journal article" date="2018" name="Nat. Genet.">
        <title>Extensive intraspecific gene order and gene structural variations between Mo17 and other maize genomes.</title>
        <authorList>
            <person name="Sun S."/>
            <person name="Zhou Y."/>
            <person name="Chen J."/>
            <person name="Shi J."/>
            <person name="Zhao H."/>
            <person name="Zhao H."/>
            <person name="Song W."/>
            <person name="Zhang M."/>
            <person name="Cui Y."/>
            <person name="Dong X."/>
            <person name="Liu H."/>
            <person name="Ma X."/>
            <person name="Jiao Y."/>
            <person name="Wang B."/>
            <person name="Wei X."/>
            <person name="Stein J.C."/>
            <person name="Glaubitz J.C."/>
            <person name="Lu F."/>
            <person name="Yu G."/>
            <person name="Liang C."/>
            <person name="Fengler K."/>
            <person name="Li B."/>
            <person name="Rafalski A."/>
            <person name="Schnable P.S."/>
            <person name="Ware D.H."/>
            <person name="Buckler E.S."/>
            <person name="Lai J."/>
        </authorList>
    </citation>
    <scope>NUCLEOTIDE SEQUENCE [LARGE SCALE GENOMIC DNA]</scope>
    <source>
        <strain evidence="13">cv. Missouri 17</strain>
        <tissue evidence="12">Seedling</tissue>
    </source>
</reference>
<dbReference type="OrthoDB" id="14911at2759"/>
<gene>
    <name evidence="12" type="primary">PLD1_3</name>
    <name evidence="12" type="ORF">Zm00014a_039105</name>
</gene>
<evidence type="ECO:0000256" key="9">
    <source>
        <dbReference type="ARBA" id="ARBA00023295"/>
    </source>
</evidence>
<evidence type="ECO:0000256" key="10">
    <source>
        <dbReference type="ARBA" id="ARBA00023326"/>
    </source>
</evidence>
<keyword evidence="4" id="KW-0677">Repeat</keyword>
<dbReference type="GO" id="GO:0030245">
    <property type="term" value="P:cellulose catabolic process"/>
    <property type="evidence" value="ECO:0007669"/>
    <property type="project" value="UniProtKB-KW"/>
</dbReference>
<feature type="domain" description="Glycoside hydrolase family 9" evidence="11">
    <location>
        <begin position="103"/>
        <end position="187"/>
    </location>
</feature>
<accession>A0A3L6FKL3</accession>
<keyword evidence="6" id="KW-0809">Transit peptide</keyword>
<dbReference type="Gene3D" id="1.50.10.10">
    <property type="match status" value="1"/>
</dbReference>
<evidence type="ECO:0000256" key="4">
    <source>
        <dbReference type="ARBA" id="ARBA00022737"/>
    </source>
</evidence>
<dbReference type="Gene3D" id="1.25.40.10">
    <property type="entry name" value="Tetratricopeptide repeat domain"/>
    <property type="match status" value="1"/>
</dbReference>
<evidence type="ECO:0000313" key="12">
    <source>
        <dbReference type="EMBL" id="PWZ33752.1"/>
    </source>
</evidence>
<dbReference type="Gene3D" id="3.90.70.10">
    <property type="entry name" value="Cysteine proteinases"/>
    <property type="match status" value="1"/>
</dbReference>
<dbReference type="InterPro" id="IPR008928">
    <property type="entry name" value="6-hairpin_glycosidase_sf"/>
</dbReference>
<evidence type="ECO:0000256" key="3">
    <source>
        <dbReference type="ARBA" id="ARBA00012601"/>
    </source>
</evidence>
<keyword evidence="7" id="KW-0136">Cellulose degradation</keyword>